<dbReference type="Gene3D" id="3.60.15.10">
    <property type="entry name" value="Ribonuclease Z/Hydroxyacylglutathione hydrolase-like"/>
    <property type="match status" value="1"/>
</dbReference>
<evidence type="ECO:0000256" key="4">
    <source>
        <dbReference type="ARBA" id="ARBA00022833"/>
    </source>
</evidence>
<evidence type="ECO:0000259" key="6">
    <source>
        <dbReference type="SMART" id="SM00849"/>
    </source>
</evidence>
<accession>A0ABS7VI39</accession>
<sequence>MLNMSRRGVLLSAAMATAFGLPKPLALVADAYAETPVEPTIGFYKYKVGSIEATAVYDGIWRKPHDPTFIKDVTVDETKAALARAGLTTDFMPIPLTVLVLKIGDRHIMIDAGSGVGQWQANATHLPANMKAAGIDRSQIGTILVSHFHPDHVWGLMEKGTNAAVFPEAELVVNSVEYKFWTEPGRVEKLPEGRRAAGKRIADVFPTWNNWRLVESGSEVAPGIRILDAYGHTPGHSVFLVTSGDDQLMVSNDTMYVPALLAPHPEWQGAYDQDGPMAITARRKIVDQVIADGMMICGAHFPFPGRGTFVRDGNAYAFTPVEI</sequence>
<proteinExistence type="inferred from homology"/>
<feature type="chain" id="PRO_5046504731" evidence="5">
    <location>
        <begin position="29"/>
        <end position="323"/>
    </location>
</feature>
<dbReference type="EMBL" id="JAIRBM010000001">
    <property type="protein sequence ID" value="MBZ6074727.1"/>
    <property type="molecule type" value="Genomic_DNA"/>
</dbReference>
<keyword evidence="4" id="KW-0862">Zinc</keyword>
<evidence type="ECO:0000256" key="3">
    <source>
        <dbReference type="ARBA" id="ARBA00022801"/>
    </source>
</evidence>
<evidence type="ECO:0000256" key="5">
    <source>
        <dbReference type="SAM" id="SignalP"/>
    </source>
</evidence>
<dbReference type="Pfam" id="PF00753">
    <property type="entry name" value="Lactamase_B"/>
    <property type="match status" value="1"/>
</dbReference>
<dbReference type="CDD" id="cd07720">
    <property type="entry name" value="OPHC2-like_MBL-fold"/>
    <property type="match status" value="1"/>
</dbReference>
<evidence type="ECO:0000313" key="8">
    <source>
        <dbReference type="Proteomes" id="UP000704176"/>
    </source>
</evidence>
<name>A0ABS7VI39_9HYPH</name>
<reference evidence="7 8" key="1">
    <citation type="submission" date="2021-09" db="EMBL/GenBank/DDBJ databases">
        <title>The complete genome sequence of a new microorganism.</title>
        <authorList>
            <person name="Zi Z."/>
        </authorList>
    </citation>
    <scope>NUCLEOTIDE SEQUENCE [LARGE SCALE GENOMIC DNA]</scope>
    <source>
        <strain evidence="7 8">WGZ8</strain>
    </source>
</reference>
<protein>
    <submittedName>
        <fullName evidence="7">MBL fold metallo-hydrolase</fullName>
    </submittedName>
</protein>
<dbReference type="InterPro" id="IPR001279">
    <property type="entry name" value="Metallo-B-lactamas"/>
</dbReference>
<dbReference type="SUPFAM" id="SSF56281">
    <property type="entry name" value="Metallo-hydrolase/oxidoreductase"/>
    <property type="match status" value="1"/>
</dbReference>
<dbReference type="Proteomes" id="UP000704176">
    <property type="component" value="Unassembled WGS sequence"/>
</dbReference>
<evidence type="ECO:0000313" key="7">
    <source>
        <dbReference type="EMBL" id="MBZ6074727.1"/>
    </source>
</evidence>
<dbReference type="PANTHER" id="PTHR42978:SF6">
    <property type="entry name" value="QUORUM-QUENCHING LACTONASE YTNP-RELATED"/>
    <property type="match status" value="1"/>
</dbReference>
<evidence type="ECO:0000256" key="1">
    <source>
        <dbReference type="ARBA" id="ARBA00007749"/>
    </source>
</evidence>
<dbReference type="InterPro" id="IPR036866">
    <property type="entry name" value="RibonucZ/Hydroxyglut_hydro"/>
</dbReference>
<evidence type="ECO:0000256" key="2">
    <source>
        <dbReference type="ARBA" id="ARBA00022723"/>
    </source>
</evidence>
<dbReference type="SMART" id="SM00849">
    <property type="entry name" value="Lactamase_B"/>
    <property type="match status" value="1"/>
</dbReference>
<feature type="domain" description="Metallo-beta-lactamase" evidence="6">
    <location>
        <begin position="95"/>
        <end position="300"/>
    </location>
</feature>
<comment type="caution">
    <text evidence="7">The sequence shown here is derived from an EMBL/GenBank/DDBJ whole genome shotgun (WGS) entry which is preliminary data.</text>
</comment>
<comment type="similarity">
    <text evidence="1">Belongs to the metallo-beta-lactamase superfamily.</text>
</comment>
<keyword evidence="5" id="KW-0732">Signal</keyword>
<gene>
    <name evidence="7" type="ORF">K9B37_00230</name>
</gene>
<organism evidence="7 8">
    <name type="scientific">Microvirga puerhi</name>
    <dbReference type="NCBI Taxonomy" id="2876078"/>
    <lineage>
        <taxon>Bacteria</taxon>
        <taxon>Pseudomonadati</taxon>
        <taxon>Pseudomonadota</taxon>
        <taxon>Alphaproteobacteria</taxon>
        <taxon>Hyphomicrobiales</taxon>
        <taxon>Methylobacteriaceae</taxon>
        <taxon>Microvirga</taxon>
    </lineage>
</organism>
<dbReference type="PANTHER" id="PTHR42978">
    <property type="entry name" value="QUORUM-QUENCHING LACTONASE YTNP-RELATED-RELATED"/>
    <property type="match status" value="1"/>
</dbReference>
<keyword evidence="3" id="KW-0378">Hydrolase</keyword>
<keyword evidence="2" id="KW-0479">Metal-binding</keyword>
<feature type="signal peptide" evidence="5">
    <location>
        <begin position="1"/>
        <end position="28"/>
    </location>
</feature>
<keyword evidence="8" id="KW-1185">Reference proteome</keyword>
<dbReference type="InterPro" id="IPR051013">
    <property type="entry name" value="MBL_superfamily_lactonases"/>
</dbReference>
<dbReference type="RefSeq" id="WP_224310789.1">
    <property type="nucleotide sequence ID" value="NZ_JAIRBM010000001.1"/>
</dbReference>